<accession>A0ACB8Y4M2</accession>
<dbReference type="Proteomes" id="UP001055879">
    <property type="component" value="Linkage Group LG14"/>
</dbReference>
<dbReference type="EMBL" id="CM042060">
    <property type="protein sequence ID" value="KAI3678726.1"/>
    <property type="molecule type" value="Genomic_DNA"/>
</dbReference>
<proteinExistence type="predicted"/>
<name>A0ACB8Y4M2_ARCLA</name>
<gene>
    <name evidence="1" type="ORF">L6452_38029</name>
</gene>
<evidence type="ECO:0000313" key="2">
    <source>
        <dbReference type="Proteomes" id="UP001055879"/>
    </source>
</evidence>
<sequence length="91" mass="10486">MEQERGYYSVVGSRIWIGKHIDFCKGLLKDKGQTWRWIQVKEEGRNLGKSKQKINNNISKTEVYRCRFESRFASIMASPIASAIANFLANS</sequence>
<keyword evidence="2" id="KW-1185">Reference proteome</keyword>
<protein>
    <submittedName>
        <fullName evidence="1">Uncharacterized protein</fullName>
    </submittedName>
</protein>
<evidence type="ECO:0000313" key="1">
    <source>
        <dbReference type="EMBL" id="KAI3678726.1"/>
    </source>
</evidence>
<organism evidence="1 2">
    <name type="scientific">Arctium lappa</name>
    <name type="common">Greater burdock</name>
    <name type="synonym">Lappa major</name>
    <dbReference type="NCBI Taxonomy" id="4217"/>
    <lineage>
        <taxon>Eukaryota</taxon>
        <taxon>Viridiplantae</taxon>
        <taxon>Streptophyta</taxon>
        <taxon>Embryophyta</taxon>
        <taxon>Tracheophyta</taxon>
        <taxon>Spermatophyta</taxon>
        <taxon>Magnoliopsida</taxon>
        <taxon>eudicotyledons</taxon>
        <taxon>Gunneridae</taxon>
        <taxon>Pentapetalae</taxon>
        <taxon>asterids</taxon>
        <taxon>campanulids</taxon>
        <taxon>Asterales</taxon>
        <taxon>Asteraceae</taxon>
        <taxon>Carduoideae</taxon>
        <taxon>Cardueae</taxon>
        <taxon>Arctiinae</taxon>
        <taxon>Arctium</taxon>
    </lineage>
</organism>
<reference evidence="2" key="1">
    <citation type="journal article" date="2022" name="Mol. Ecol. Resour.">
        <title>The genomes of chicory, endive, great burdock and yacon provide insights into Asteraceae palaeo-polyploidization history and plant inulin production.</title>
        <authorList>
            <person name="Fan W."/>
            <person name="Wang S."/>
            <person name="Wang H."/>
            <person name="Wang A."/>
            <person name="Jiang F."/>
            <person name="Liu H."/>
            <person name="Zhao H."/>
            <person name="Xu D."/>
            <person name="Zhang Y."/>
        </authorList>
    </citation>
    <scope>NUCLEOTIDE SEQUENCE [LARGE SCALE GENOMIC DNA]</scope>
    <source>
        <strain evidence="2">cv. Niubang</strain>
    </source>
</reference>
<comment type="caution">
    <text evidence="1">The sequence shown here is derived from an EMBL/GenBank/DDBJ whole genome shotgun (WGS) entry which is preliminary data.</text>
</comment>
<reference evidence="1 2" key="2">
    <citation type="journal article" date="2022" name="Mol. Ecol. Resour.">
        <title>The genomes of chicory, endive, great burdock and yacon provide insights into Asteraceae paleo-polyploidization history and plant inulin production.</title>
        <authorList>
            <person name="Fan W."/>
            <person name="Wang S."/>
            <person name="Wang H."/>
            <person name="Wang A."/>
            <person name="Jiang F."/>
            <person name="Liu H."/>
            <person name="Zhao H."/>
            <person name="Xu D."/>
            <person name="Zhang Y."/>
        </authorList>
    </citation>
    <scope>NUCLEOTIDE SEQUENCE [LARGE SCALE GENOMIC DNA]</scope>
    <source>
        <strain evidence="2">cv. Niubang</strain>
    </source>
</reference>